<proteinExistence type="predicted"/>
<dbReference type="SUPFAM" id="SSF53448">
    <property type="entry name" value="Nucleotide-diphospho-sugar transferases"/>
    <property type="match status" value="1"/>
</dbReference>
<dbReference type="EMBL" id="QFOL01000220">
    <property type="protein sequence ID" value="PZP48078.1"/>
    <property type="molecule type" value="Genomic_DNA"/>
</dbReference>
<keyword evidence="2" id="KW-0808">Transferase</keyword>
<dbReference type="AlphaFoldDB" id="A0A2W5EXY0"/>
<protein>
    <submittedName>
        <fullName evidence="2">UDP-hexose transferase</fullName>
    </submittedName>
</protein>
<evidence type="ECO:0000313" key="3">
    <source>
        <dbReference type="Proteomes" id="UP000249769"/>
    </source>
</evidence>
<accession>A0A2W5EXY0</accession>
<dbReference type="InterPro" id="IPR029044">
    <property type="entry name" value="Nucleotide-diphossugar_trans"/>
</dbReference>
<dbReference type="InterPro" id="IPR050834">
    <property type="entry name" value="Glycosyltransf_2"/>
</dbReference>
<dbReference type="Gene3D" id="3.90.550.10">
    <property type="entry name" value="Spore Coat Polysaccharide Biosynthesis Protein SpsA, Chain A"/>
    <property type="match status" value="1"/>
</dbReference>
<feature type="domain" description="Glycosyltransferase 2-like" evidence="1">
    <location>
        <begin position="16"/>
        <end position="180"/>
    </location>
</feature>
<sequence>MLGPPLMELKSLVSVSIVIPVRNGERYIVEAIESVLLQGETIREVLVVDDGSTDATAQRVEGFSDPRVKLLARPQGRQGVSAVRNFGLSQARGEWTMFLDADDRLKPGAIAALCAGISGPDVVAVYGDYERIDENGVKIGRRNLIRRREKPDGFILQPLLGGNFIVNGGIMLVKTRIFQEFGGFDETLRYAEDWYGWCRLAAAGRFVYLPGCHVLDYRVHRTSVMMNRLLTFRDCEPAIEAVFSDPAIVAAISPQELRRLRRRSENHMNAYTVAQAFRARRYREAFSALADTFLNRPRQSLRAVVFSAAALAGI</sequence>
<name>A0A2W5EXY0_9HYPH</name>
<evidence type="ECO:0000259" key="1">
    <source>
        <dbReference type="Pfam" id="PF00535"/>
    </source>
</evidence>
<comment type="caution">
    <text evidence="2">The sequence shown here is derived from an EMBL/GenBank/DDBJ whole genome shotgun (WGS) entry which is preliminary data.</text>
</comment>
<dbReference type="InterPro" id="IPR001173">
    <property type="entry name" value="Glyco_trans_2-like"/>
</dbReference>
<reference evidence="2 3" key="1">
    <citation type="submission" date="2017-08" db="EMBL/GenBank/DDBJ databases">
        <title>Infants hospitalized years apart are colonized by the same room-sourced microbial strains.</title>
        <authorList>
            <person name="Brooks B."/>
            <person name="Olm M.R."/>
            <person name="Firek B.A."/>
            <person name="Baker R."/>
            <person name="Thomas B.C."/>
            <person name="Morowitz M.J."/>
            <person name="Banfield J.F."/>
        </authorList>
    </citation>
    <scope>NUCLEOTIDE SEQUENCE [LARGE SCALE GENOMIC DNA]</scope>
    <source>
        <strain evidence="2">S2_009_000_R2_73</strain>
    </source>
</reference>
<dbReference type="PANTHER" id="PTHR43685">
    <property type="entry name" value="GLYCOSYLTRANSFERASE"/>
    <property type="match status" value="1"/>
</dbReference>
<dbReference type="GO" id="GO:0044010">
    <property type="term" value="P:single-species biofilm formation"/>
    <property type="evidence" value="ECO:0007669"/>
    <property type="project" value="TreeGrafter"/>
</dbReference>
<gene>
    <name evidence="2" type="ORF">DI595_16055</name>
</gene>
<evidence type="ECO:0000313" key="2">
    <source>
        <dbReference type="EMBL" id="PZP48078.1"/>
    </source>
</evidence>
<dbReference type="Pfam" id="PF00535">
    <property type="entry name" value="Glycos_transf_2"/>
    <property type="match status" value="1"/>
</dbReference>
<organism evidence="2 3">
    <name type="scientific">Agrobacterium fabrum</name>
    <dbReference type="NCBI Taxonomy" id="1176649"/>
    <lineage>
        <taxon>Bacteria</taxon>
        <taxon>Pseudomonadati</taxon>
        <taxon>Pseudomonadota</taxon>
        <taxon>Alphaproteobacteria</taxon>
        <taxon>Hyphomicrobiales</taxon>
        <taxon>Rhizobiaceae</taxon>
        <taxon>Rhizobium/Agrobacterium group</taxon>
        <taxon>Agrobacterium</taxon>
        <taxon>Agrobacterium tumefaciens complex</taxon>
    </lineage>
</organism>
<dbReference type="Proteomes" id="UP000249769">
    <property type="component" value="Unassembled WGS sequence"/>
</dbReference>
<dbReference type="GO" id="GO:0016740">
    <property type="term" value="F:transferase activity"/>
    <property type="evidence" value="ECO:0007669"/>
    <property type="project" value="UniProtKB-KW"/>
</dbReference>
<dbReference type="PANTHER" id="PTHR43685:SF2">
    <property type="entry name" value="GLYCOSYLTRANSFERASE 2-LIKE DOMAIN-CONTAINING PROTEIN"/>
    <property type="match status" value="1"/>
</dbReference>